<reference evidence="4 5" key="1">
    <citation type="submission" date="2023-03" db="EMBL/GenBank/DDBJ databases">
        <title>Fodinicurvata sp. CAU 1616 isolated from sea sendiment.</title>
        <authorList>
            <person name="Kim W."/>
        </authorList>
    </citation>
    <scope>NUCLEOTIDE SEQUENCE [LARGE SCALE GENOMIC DNA]</scope>
    <source>
        <strain evidence="4 5">CAU 1616</strain>
    </source>
</reference>
<feature type="domain" description="Phosphoesterase HXTX" evidence="3">
    <location>
        <begin position="7"/>
        <end position="85"/>
    </location>
</feature>
<keyword evidence="1 2" id="KW-0378">Hydrolase</keyword>
<dbReference type="InterPro" id="IPR004175">
    <property type="entry name" value="RNA_CPDase"/>
</dbReference>
<dbReference type="Pfam" id="PF02834">
    <property type="entry name" value="LigT_PEase"/>
    <property type="match status" value="2"/>
</dbReference>
<comment type="function">
    <text evidence="2">Hydrolyzes RNA 2',3'-cyclic phosphodiester to an RNA 2'-phosphomonoester.</text>
</comment>
<dbReference type="NCBIfam" id="TIGR02258">
    <property type="entry name" value="2_5_ligase"/>
    <property type="match status" value="1"/>
</dbReference>
<organism evidence="4 5">
    <name type="scientific">Aquibaculum arenosum</name>
    <dbReference type="NCBI Taxonomy" id="3032591"/>
    <lineage>
        <taxon>Bacteria</taxon>
        <taxon>Pseudomonadati</taxon>
        <taxon>Pseudomonadota</taxon>
        <taxon>Alphaproteobacteria</taxon>
        <taxon>Rhodospirillales</taxon>
        <taxon>Rhodovibrionaceae</taxon>
        <taxon>Aquibaculum</taxon>
    </lineage>
</organism>
<comment type="catalytic activity">
    <reaction evidence="2">
        <text>a 3'-end 2',3'-cyclophospho-ribonucleotide-RNA + H2O = a 3'-end 2'-phospho-ribonucleotide-RNA + H(+)</text>
        <dbReference type="Rhea" id="RHEA:11828"/>
        <dbReference type="Rhea" id="RHEA-COMP:10464"/>
        <dbReference type="Rhea" id="RHEA-COMP:17353"/>
        <dbReference type="ChEBI" id="CHEBI:15377"/>
        <dbReference type="ChEBI" id="CHEBI:15378"/>
        <dbReference type="ChEBI" id="CHEBI:83064"/>
        <dbReference type="ChEBI" id="CHEBI:173113"/>
        <dbReference type="EC" id="3.1.4.58"/>
    </reaction>
</comment>
<feature type="short sequence motif" description="HXTX 2" evidence="2">
    <location>
        <begin position="120"/>
        <end position="123"/>
    </location>
</feature>
<dbReference type="Gene3D" id="3.90.1140.10">
    <property type="entry name" value="Cyclic phosphodiesterase"/>
    <property type="match status" value="1"/>
</dbReference>
<dbReference type="EC" id="3.1.4.58" evidence="2"/>
<dbReference type="RefSeq" id="WP_275820485.1">
    <property type="nucleotide sequence ID" value="NZ_JARHUD010000002.1"/>
</dbReference>
<accession>A0ABT5YK48</accession>
<evidence type="ECO:0000259" key="3">
    <source>
        <dbReference type="Pfam" id="PF02834"/>
    </source>
</evidence>
<name>A0ABT5YK48_9PROT</name>
<evidence type="ECO:0000256" key="1">
    <source>
        <dbReference type="ARBA" id="ARBA00022801"/>
    </source>
</evidence>
<dbReference type="HAMAP" id="MF_01940">
    <property type="entry name" value="RNA_CPDase"/>
    <property type="match status" value="1"/>
</dbReference>
<evidence type="ECO:0000256" key="2">
    <source>
        <dbReference type="HAMAP-Rule" id="MF_01940"/>
    </source>
</evidence>
<dbReference type="Proteomes" id="UP001215503">
    <property type="component" value="Unassembled WGS sequence"/>
</dbReference>
<dbReference type="InterPro" id="IPR009097">
    <property type="entry name" value="Cyclic_Pdiesterase"/>
</dbReference>
<evidence type="ECO:0000313" key="5">
    <source>
        <dbReference type="Proteomes" id="UP001215503"/>
    </source>
</evidence>
<evidence type="ECO:0000313" key="4">
    <source>
        <dbReference type="EMBL" id="MDF2095247.1"/>
    </source>
</evidence>
<feature type="active site" description="Proton acceptor" evidence="2">
    <location>
        <position position="120"/>
    </location>
</feature>
<proteinExistence type="inferred from homology"/>
<sequence length="192" mass="21606">MRLFIALGLPEDVRERLQFLAGGLPGARWVPPENLHLTLRFLGDVDHGLARDIDDALHSIDFPRFGLTLTGIGVFTEGKRINTLWVGVENNPELERLQAKVDQASVRAGVKPDRRKFKPHVTLARGRIEHGPKLERFLMEHSLFRLGPITVDAFNLYSSHLQSGGPLYVREVIYPLEYTGPSETDDATTSER</sequence>
<dbReference type="SUPFAM" id="SSF55144">
    <property type="entry name" value="LigT-like"/>
    <property type="match status" value="1"/>
</dbReference>
<keyword evidence="5" id="KW-1185">Reference proteome</keyword>
<dbReference type="EMBL" id="JARHUD010000002">
    <property type="protein sequence ID" value="MDF2095247.1"/>
    <property type="molecule type" value="Genomic_DNA"/>
</dbReference>
<dbReference type="PANTHER" id="PTHR35561:SF1">
    <property type="entry name" value="RNA 2',3'-CYCLIC PHOSPHODIESTERASE"/>
    <property type="match status" value="1"/>
</dbReference>
<feature type="domain" description="Phosphoesterase HXTX" evidence="3">
    <location>
        <begin position="91"/>
        <end position="168"/>
    </location>
</feature>
<dbReference type="PANTHER" id="PTHR35561">
    <property type="entry name" value="RNA 2',3'-CYCLIC PHOSPHODIESTERASE"/>
    <property type="match status" value="1"/>
</dbReference>
<comment type="similarity">
    <text evidence="2">Belongs to the 2H phosphoesterase superfamily. ThpR family.</text>
</comment>
<feature type="short sequence motif" description="HXTX 1" evidence="2">
    <location>
        <begin position="36"/>
        <end position="39"/>
    </location>
</feature>
<gene>
    <name evidence="4" type="primary">thpR</name>
    <name evidence="4" type="ORF">P2G67_04580</name>
</gene>
<dbReference type="InterPro" id="IPR014051">
    <property type="entry name" value="Phosphoesterase_HXTX"/>
</dbReference>
<protein>
    <recommendedName>
        <fullName evidence="2">RNA 2',3'-cyclic phosphodiesterase</fullName>
        <shortName evidence="2">RNA 2',3'-CPDase</shortName>
        <ecNumber evidence="2">3.1.4.58</ecNumber>
    </recommendedName>
</protein>
<feature type="active site" description="Proton donor" evidence="2">
    <location>
        <position position="36"/>
    </location>
</feature>
<comment type="caution">
    <text evidence="4">The sequence shown here is derived from an EMBL/GenBank/DDBJ whole genome shotgun (WGS) entry which is preliminary data.</text>
</comment>